<dbReference type="InterPro" id="IPR036097">
    <property type="entry name" value="HisK_dim/P_sf"/>
</dbReference>
<proteinExistence type="predicted"/>
<dbReference type="Gene3D" id="3.30.565.10">
    <property type="entry name" value="Histidine kinase-like ATPase, C-terminal domain"/>
    <property type="match status" value="1"/>
</dbReference>
<name>A0A936Z524_9BURK</name>
<sequence length="389" mass="42281">MKIPDLIADQLGPIVDEWVEFARTRVPLSHGFTHEELADHAKVLLQAIAADLRQTEDPDAKYDKSQGNAPGNSPDITRTARDHAAQRFRQGFPFDGLVSEFRALRASVSRRWARQIEQHPGRAHVEELTRLDEAMDQALSESASFYARKVDDSRNLLLGMLGHDLRTPLGVVQMSATTLLRTDTPDDAQTRAVARILTSSQRMAAMVKDILDFTQTTFGVTLPISPAPADMGVIARTIAAEITTVLPDARVEVSLEGDLGGRWDAGRIGQMISNLLANAAQHGDPSQPVHVRIRGDGDEVSVRVENKGTPISPEAQRTIFLPLRQAPAAQGELRAGSSGLGLGLYITREIAQAHGGSIEVASERDLTTFLVRLPRVRPAFAGRRPGPGA</sequence>
<organism evidence="9 10">
    <name type="scientific">Ramlibacter monticola</name>
    <dbReference type="NCBI Taxonomy" id="1926872"/>
    <lineage>
        <taxon>Bacteria</taxon>
        <taxon>Pseudomonadati</taxon>
        <taxon>Pseudomonadota</taxon>
        <taxon>Betaproteobacteria</taxon>
        <taxon>Burkholderiales</taxon>
        <taxon>Comamonadaceae</taxon>
        <taxon>Ramlibacter</taxon>
    </lineage>
</organism>
<dbReference type="CDD" id="cd00075">
    <property type="entry name" value="HATPase"/>
    <property type="match status" value="1"/>
</dbReference>
<dbReference type="GO" id="GO:0000155">
    <property type="term" value="F:phosphorelay sensor kinase activity"/>
    <property type="evidence" value="ECO:0007669"/>
    <property type="project" value="InterPro"/>
</dbReference>
<gene>
    <name evidence="9" type="ORF">JJ685_28740</name>
</gene>
<dbReference type="PROSITE" id="PS50109">
    <property type="entry name" value="HIS_KIN"/>
    <property type="match status" value="1"/>
</dbReference>
<dbReference type="Pfam" id="PF14361">
    <property type="entry name" value="RsbRD_N"/>
    <property type="match status" value="1"/>
</dbReference>
<dbReference type="InterPro" id="IPR036890">
    <property type="entry name" value="HATPase_C_sf"/>
</dbReference>
<dbReference type="AlphaFoldDB" id="A0A936Z524"/>
<reference evidence="9 10" key="1">
    <citation type="journal article" date="2017" name="Int. J. Syst. Evol. Microbiol.">
        <title>Ramlibacter monticola sp. nov., isolated from forest soil.</title>
        <authorList>
            <person name="Chaudhary D.K."/>
            <person name="Kim J."/>
        </authorList>
    </citation>
    <scope>NUCLEOTIDE SEQUENCE [LARGE SCALE GENOMIC DNA]</scope>
    <source>
        <strain evidence="9 10">KACC 19175</strain>
    </source>
</reference>
<dbReference type="SMART" id="SM00387">
    <property type="entry name" value="HATPase_c"/>
    <property type="match status" value="1"/>
</dbReference>
<dbReference type="PANTHER" id="PTHR43711">
    <property type="entry name" value="TWO-COMPONENT HISTIDINE KINASE"/>
    <property type="match status" value="1"/>
</dbReference>
<keyword evidence="3" id="KW-0597">Phosphoprotein</keyword>
<keyword evidence="4" id="KW-0808">Transferase</keyword>
<dbReference type="PANTHER" id="PTHR43711:SF1">
    <property type="entry name" value="HISTIDINE KINASE 1"/>
    <property type="match status" value="1"/>
</dbReference>
<protein>
    <recommendedName>
        <fullName evidence="2">histidine kinase</fullName>
        <ecNumber evidence="2">2.7.13.3</ecNumber>
    </recommendedName>
</protein>
<dbReference type="Proteomes" id="UP000599109">
    <property type="component" value="Unassembled WGS sequence"/>
</dbReference>
<dbReference type="EC" id="2.7.13.3" evidence="2"/>
<dbReference type="Pfam" id="PF02518">
    <property type="entry name" value="HATPase_c"/>
    <property type="match status" value="1"/>
</dbReference>
<keyword evidence="10" id="KW-1185">Reference proteome</keyword>
<dbReference type="PRINTS" id="PR00344">
    <property type="entry name" value="BCTRLSENSOR"/>
</dbReference>
<comment type="caution">
    <text evidence="9">The sequence shown here is derived from an EMBL/GenBank/DDBJ whole genome shotgun (WGS) entry which is preliminary data.</text>
</comment>
<comment type="catalytic activity">
    <reaction evidence="1">
        <text>ATP + protein L-histidine = ADP + protein N-phospho-L-histidine.</text>
        <dbReference type="EC" id="2.7.13.3"/>
    </reaction>
</comment>
<evidence type="ECO:0000256" key="4">
    <source>
        <dbReference type="ARBA" id="ARBA00022679"/>
    </source>
</evidence>
<dbReference type="SMART" id="SM00388">
    <property type="entry name" value="HisKA"/>
    <property type="match status" value="1"/>
</dbReference>
<evidence type="ECO:0000259" key="8">
    <source>
        <dbReference type="PROSITE" id="PS50109"/>
    </source>
</evidence>
<dbReference type="InterPro" id="IPR003594">
    <property type="entry name" value="HATPase_dom"/>
</dbReference>
<evidence type="ECO:0000256" key="6">
    <source>
        <dbReference type="ARBA" id="ARBA00023012"/>
    </source>
</evidence>
<evidence type="ECO:0000313" key="9">
    <source>
        <dbReference type="EMBL" id="MBL0395153.1"/>
    </source>
</evidence>
<accession>A0A936Z524</accession>
<dbReference type="Pfam" id="PF00512">
    <property type="entry name" value="HisKA"/>
    <property type="match status" value="1"/>
</dbReference>
<dbReference type="InterPro" id="IPR004358">
    <property type="entry name" value="Sig_transdc_His_kin-like_C"/>
</dbReference>
<dbReference type="InterPro" id="IPR003661">
    <property type="entry name" value="HisK_dim/P_dom"/>
</dbReference>
<feature type="region of interest" description="Disordered" evidence="7">
    <location>
        <begin position="57"/>
        <end position="77"/>
    </location>
</feature>
<evidence type="ECO:0000256" key="2">
    <source>
        <dbReference type="ARBA" id="ARBA00012438"/>
    </source>
</evidence>
<keyword evidence="5 9" id="KW-0418">Kinase</keyword>
<dbReference type="SUPFAM" id="SSF47384">
    <property type="entry name" value="Homodimeric domain of signal transducing histidine kinase"/>
    <property type="match status" value="1"/>
</dbReference>
<dbReference type="SUPFAM" id="SSF55874">
    <property type="entry name" value="ATPase domain of HSP90 chaperone/DNA topoisomerase II/histidine kinase"/>
    <property type="match status" value="1"/>
</dbReference>
<dbReference type="InterPro" id="IPR025751">
    <property type="entry name" value="RsbRD_N_dom"/>
</dbReference>
<dbReference type="CDD" id="cd00082">
    <property type="entry name" value="HisKA"/>
    <property type="match status" value="1"/>
</dbReference>
<dbReference type="InterPro" id="IPR005467">
    <property type="entry name" value="His_kinase_dom"/>
</dbReference>
<dbReference type="InterPro" id="IPR050736">
    <property type="entry name" value="Sensor_HK_Regulatory"/>
</dbReference>
<dbReference type="Gene3D" id="1.10.287.130">
    <property type="match status" value="1"/>
</dbReference>
<keyword evidence="6" id="KW-0902">Two-component regulatory system</keyword>
<evidence type="ECO:0000256" key="5">
    <source>
        <dbReference type="ARBA" id="ARBA00022777"/>
    </source>
</evidence>
<evidence type="ECO:0000256" key="3">
    <source>
        <dbReference type="ARBA" id="ARBA00022553"/>
    </source>
</evidence>
<feature type="domain" description="Histidine kinase" evidence="8">
    <location>
        <begin position="160"/>
        <end position="377"/>
    </location>
</feature>
<evidence type="ECO:0000256" key="7">
    <source>
        <dbReference type="SAM" id="MobiDB-lite"/>
    </source>
</evidence>
<dbReference type="RefSeq" id="WP_201677823.1">
    <property type="nucleotide sequence ID" value="NZ_JAEQNE010000012.1"/>
</dbReference>
<evidence type="ECO:0000256" key="1">
    <source>
        <dbReference type="ARBA" id="ARBA00000085"/>
    </source>
</evidence>
<feature type="compositionally biased region" description="Polar residues" evidence="7">
    <location>
        <begin position="65"/>
        <end position="76"/>
    </location>
</feature>
<dbReference type="EMBL" id="JAEQNE010000012">
    <property type="protein sequence ID" value="MBL0395153.1"/>
    <property type="molecule type" value="Genomic_DNA"/>
</dbReference>
<evidence type="ECO:0000313" key="10">
    <source>
        <dbReference type="Proteomes" id="UP000599109"/>
    </source>
</evidence>